<dbReference type="GO" id="GO:0016818">
    <property type="term" value="F:hydrolase activity, acting on acid anhydrides, in phosphorus-containing anhydrides"/>
    <property type="evidence" value="ECO:0007669"/>
    <property type="project" value="InterPro"/>
</dbReference>
<feature type="compositionally biased region" description="Low complexity" evidence="3">
    <location>
        <begin position="290"/>
        <end position="299"/>
    </location>
</feature>
<dbReference type="RefSeq" id="WP_188538677.1">
    <property type="nucleotide sequence ID" value="NZ_BMEQ01000019.1"/>
</dbReference>
<accession>A0A917LXN2</accession>
<feature type="region of interest" description="Disordered" evidence="3">
    <location>
        <begin position="272"/>
        <end position="325"/>
    </location>
</feature>
<evidence type="ECO:0000259" key="4">
    <source>
        <dbReference type="Pfam" id="PF08797"/>
    </source>
</evidence>
<evidence type="ECO:0000256" key="1">
    <source>
        <dbReference type="ARBA" id="ARBA00022723"/>
    </source>
</evidence>
<evidence type="ECO:0000313" key="5">
    <source>
        <dbReference type="EMBL" id="GGG64541.1"/>
    </source>
</evidence>
<dbReference type="AlphaFoldDB" id="A0A917LXN2"/>
<reference evidence="5" key="1">
    <citation type="journal article" date="2014" name="Int. J. Syst. Evol. Microbiol.">
        <title>Complete genome sequence of Corynebacterium casei LMG S-19264T (=DSM 44701T), isolated from a smear-ripened cheese.</title>
        <authorList>
            <consortium name="US DOE Joint Genome Institute (JGI-PGF)"/>
            <person name="Walter F."/>
            <person name="Albersmeier A."/>
            <person name="Kalinowski J."/>
            <person name="Ruckert C."/>
        </authorList>
    </citation>
    <scope>NUCLEOTIDE SEQUENCE</scope>
    <source>
        <strain evidence="5">CGMCC 1.12187</strain>
    </source>
</reference>
<protein>
    <recommendedName>
        <fullName evidence="4">HIRAN domain-containing protein</fullName>
    </recommendedName>
</protein>
<dbReference type="InterPro" id="IPR014905">
    <property type="entry name" value="HIRAN"/>
</dbReference>
<gene>
    <name evidence="5" type="ORF">GCM10011374_30230</name>
</gene>
<name>A0A917LXN2_9MICC</name>
<dbReference type="GO" id="GO:0003676">
    <property type="term" value="F:nucleic acid binding"/>
    <property type="evidence" value="ECO:0007669"/>
    <property type="project" value="InterPro"/>
</dbReference>
<evidence type="ECO:0000256" key="3">
    <source>
        <dbReference type="SAM" id="MobiDB-lite"/>
    </source>
</evidence>
<dbReference type="EMBL" id="BMEQ01000019">
    <property type="protein sequence ID" value="GGG64541.1"/>
    <property type="molecule type" value="Genomic_DNA"/>
</dbReference>
<organism evidence="5 6">
    <name type="scientific">Kocuria dechangensis</name>
    <dbReference type="NCBI Taxonomy" id="1176249"/>
    <lineage>
        <taxon>Bacteria</taxon>
        <taxon>Bacillati</taxon>
        <taxon>Actinomycetota</taxon>
        <taxon>Actinomycetes</taxon>
        <taxon>Micrococcales</taxon>
        <taxon>Micrococcaceae</taxon>
        <taxon>Kocuria</taxon>
    </lineage>
</organism>
<dbReference type="Gene3D" id="3.30.70.2330">
    <property type="match status" value="1"/>
</dbReference>
<comment type="caution">
    <text evidence="5">The sequence shown here is derived from an EMBL/GenBank/DDBJ whole genome shotgun (WGS) entry which is preliminary data.</text>
</comment>
<evidence type="ECO:0000313" key="6">
    <source>
        <dbReference type="Proteomes" id="UP000638848"/>
    </source>
</evidence>
<evidence type="ECO:0000256" key="2">
    <source>
        <dbReference type="ARBA" id="ARBA00022801"/>
    </source>
</evidence>
<keyword evidence="6" id="KW-1185">Reference proteome</keyword>
<feature type="domain" description="HIRAN" evidence="4">
    <location>
        <begin position="62"/>
        <end position="106"/>
    </location>
</feature>
<dbReference type="Proteomes" id="UP000638848">
    <property type="component" value="Unassembled WGS sequence"/>
</dbReference>
<reference evidence="5" key="2">
    <citation type="submission" date="2020-09" db="EMBL/GenBank/DDBJ databases">
        <authorList>
            <person name="Sun Q."/>
            <person name="Zhou Y."/>
        </authorList>
    </citation>
    <scope>NUCLEOTIDE SEQUENCE</scope>
    <source>
        <strain evidence="5">CGMCC 1.12187</strain>
    </source>
</reference>
<keyword evidence="1" id="KW-0479">Metal-binding</keyword>
<sequence>MKNLLAALLRPTPASEPDAAEVAALLGREDVEVSGEHYYGDALGRAMTSRGAALGGVRNVVTELIRELRNDHDRNAVVVRLDGAKVGYVPADTARRLGPAMDKAGYAKRPLAVPARLWARRDAGEWSARVTLSPTGAREEEWNYVEQLDVDPRRPATVGERLTDAARYRQYQAAEQAGLVHGQQIKDHQPTVVEHRLAQRWAEGIGLALECRAAAERVAAIYGMRPDAWPTEELARLHRGKGDAAGEVQALEHYMASCGHDQPTSALTKRLEVARRRREAPAAPPKQPARKPAAPTTAPTPSPHITDAVLQDLARPTPDRTQGRVRGRHYTEWVEQVQQFKRDGQNENALALLLECVAATLHDEDLSGAAPWYTEQAAIVLRKLGDLDGEIKILEHHLSHDPHPRPKLRERLAKARARS</sequence>
<dbReference type="Pfam" id="PF08797">
    <property type="entry name" value="HIRAN"/>
    <property type="match status" value="1"/>
</dbReference>
<keyword evidence="2" id="KW-0378">Hydrolase</keyword>
<proteinExistence type="predicted"/>
<dbReference type="GO" id="GO:0008270">
    <property type="term" value="F:zinc ion binding"/>
    <property type="evidence" value="ECO:0007669"/>
    <property type="project" value="InterPro"/>
</dbReference>